<dbReference type="EMBL" id="CADIJZ010000031">
    <property type="protein sequence ID" value="CAB3734415.1"/>
    <property type="molecule type" value="Genomic_DNA"/>
</dbReference>
<reference evidence="1 4" key="2">
    <citation type="submission" date="2020-04" db="EMBL/GenBank/DDBJ databases">
        <authorList>
            <person name="De Canck E."/>
        </authorList>
    </citation>
    <scope>NUCLEOTIDE SEQUENCE [LARGE SCALE GENOMIC DNA]</scope>
    <source>
        <strain evidence="1 4">LMG 27174</strain>
    </source>
</reference>
<proteinExistence type="predicted"/>
<evidence type="ECO:0000313" key="2">
    <source>
        <dbReference type="EMBL" id="PMS25601.1"/>
    </source>
</evidence>
<evidence type="ECO:0000313" key="1">
    <source>
        <dbReference type="EMBL" id="CAB3734415.1"/>
    </source>
</evidence>
<organism evidence="1 4">
    <name type="scientific">Paraburkholderia rhynchosiae</name>
    <dbReference type="NCBI Taxonomy" id="487049"/>
    <lineage>
        <taxon>Bacteria</taxon>
        <taxon>Pseudomonadati</taxon>
        <taxon>Pseudomonadota</taxon>
        <taxon>Betaproteobacteria</taxon>
        <taxon>Burkholderiales</taxon>
        <taxon>Burkholderiaceae</taxon>
        <taxon>Paraburkholderia</taxon>
    </lineage>
</organism>
<evidence type="ECO:0000313" key="4">
    <source>
        <dbReference type="Proteomes" id="UP000494205"/>
    </source>
</evidence>
<accession>A0A2N7W880</accession>
<dbReference type="AlphaFoldDB" id="A0A2N7W880"/>
<name>A0A2N7W880_9BURK</name>
<sequence length="75" mass="8394">MGCGAKGVMTLGQEKDIAGEEMLNMQHLEASPDGNFVLLVETERSEWGVQQQTSYRMPAKRLIELIKREGERVDG</sequence>
<keyword evidence="3" id="KW-1185">Reference proteome</keyword>
<gene>
    <name evidence="2" type="ORF">C0Z16_28850</name>
    <name evidence="1" type="ORF">LMG27174_06111</name>
</gene>
<dbReference type="Proteomes" id="UP000494205">
    <property type="component" value="Unassembled WGS sequence"/>
</dbReference>
<protein>
    <submittedName>
        <fullName evidence="1">Uncharacterized protein</fullName>
    </submittedName>
</protein>
<dbReference type="OrthoDB" id="9103265at2"/>
<dbReference type="EMBL" id="PNXY01000028">
    <property type="protein sequence ID" value="PMS25601.1"/>
    <property type="molecule type" value="Genomic_DNA"/>
</dbReference>
<evidence type="ECO:0000313" key="3">
    <source>
        <dbReference type="Proteomes" id="UP000235659"/>
    </source>
</evidence>
<dbReference type="Proteomes" id="UP000235659">
    <property type="component" value="Unassembled WGS sequence"/>
</dbReference>
<reference evidence="2 3" key="1">
    <citation type="submission" date="2018-01" db="EMBL/GenBank/DDBJ databases">
        <title>Whole genome analyses suggest that Burkholderia sensu lato contains two further novel genera in the rhizoxinica-symbiotica group Mycetohabitans gen. nov., and Trinickia gen. nov.: implications for the evolution of diazotrophy and nodulation in the Burkholderiaceae.</title>
        <authorList>
            <person name="Estrada-de los Santos P."/>
            <person name="Palmer M."/>
            <person name="Chavez-Ramirez B."/>
            <person name="Beukes C."/>
            <person name="Steenkamp E.T."/>
            <person name="Hirsch A.M."/>
            <person name="Manyaka P."/>
            <person name="Maluk M."/>
            <person name="Lafos M."/>
            <person name="Crook M."/>
            <person name="Gross E."/>
            <person name="Simon M.F."/>
            <person name="Bueno dos Reis Junior F."/>
            <person name="Poole P.S."/>
            <person name="Venter S.N."/>
            <person name="James E.K."/>
        </authorList>
    </citation>
    <scope>NUCLEOTIDE SEQUENCE [LARGE SCALE GENOMIC DNA]</scope>
    <source>
        <strain evidence="2 3">WSM 3937</strain>
    </source>
</reference>